<dbReference type="InterPro" id="IPR014043">
    <property type="entry name" value="Acyl_transferase_dom"/>
</dbReference>
<dbReference type="SUPFAM" id="SSF53901">
    <property type="entry name" value="Thiolase-like"/>
    <property type="match status" value="1"/>
</dbReference>
<dbReference type="SUPFAM" id="SSF55048">
    <property type="entry name" value="Probable ACP-binding domain of malonyl-CoA ACP transacylase"/>
    <property type="match status" value="1"/>
</dbReference>
<reference evidence="9 10" key="1">
    <citation type="submission" date="2016-11" db="EMBL/GenBank/DDBJ databases">
        <authorList>
            <person name="Jaros S."/>
            <person name="Januszkiewicz K."/>
            <person name="Wedrychowicz H."/>
        </authorList>
    </citation>
    <scope>NUCLEOTIDE SEQUENCE [LARGE SCALE GENOMIC DNA]</scope>
    <source>
        <strain evidence="9 10">DSM 5091</strain>
    </source>
</reference>
<feature type="region of interest" description="N-terminal hotdog fold" evidence="4">
    <location>
        <begin position="2051"/>
        <end position="2188"/>
    </location>
</feature>
<dbReference type="InterPro" id="IPR016035">
    <property type="entry name" value="Acyl_Trfase/lysoPLipase"/>
</dbReference>
<dbReference type="Gene3D" id="3.40.366.10">
    <property type="entry name" value="Malonyl-Coenzyme A Acyl Carrier Protein, domain 2"/>
    <property type="match status" value="1"/>
</dbReference>
<dbReference type="SUPFAM" id="SSF47336">
    <property type="entry name" value="ACP-like"/>
    <property type="match status" value="5"/>
</dbReference>
<dbReference type="Gene3D" id="3.40.50.720">
    <property type="entry name" value="NAD(P)-binding Rossmann-like Domain"/>
    <property type="match status" value="1"/>
</dbReference>
<evidence type="ECO:0000256" key="5">
    <source>
        <dbReference type="SAM" id="MobiDB-lite"/>
    </source>
</evidence>
<organism evidence="9 10">
    <name type="scientific">Malonomonas rubra DSM 5091</name>
    <dbReference type="NCBI Taxonomy" id="1122189"/>
    <lineage>
        <taxon>Bacteria</taxon>
        <taxon>Pseudomonadati</taxon>
        <taxon>Thermodesulfobacteriota</taxon>
        <taxon>Desulfuromonadia</taxon>
        <taxon>Desulfuromonadales</taxon>
        <taxon>Geopsychrobacteraceae</taxon>
        <taxon>Malonomonas</taxon>
    </lineage>
</organism>
<feature type="region of interest" description="C-terminal hotdog fold" evidence="4">
    <location>
        <begin position="2201"/>
        <end position="2349"/>
    </location>
</feature>
<dbReference type="InterPro" id="IPR036736">
    <property type="entry name" value="ACP-like_sf"/>
</dbReference>
<evidence type="ECO:0000259" key="6">
    <source>
        <dbReference type="PROSITE" id="PS50075"/>
    </source>
</evidence>
<dbReference type="SUPFAM" id="SSF51735">
    <property type="entry name" value="NAD(P)-binding Rossmann-fold domains"/>
    <property type="match status" value="2"/>
</dbReference>
<dbReference type="InterPro" id="IPR052568">
    <property type="entry name" value="PKS-FAS_Synthase"/>
</dbReference>
<evidence type="ECO:0000256" key="3">
    <source>
        <dbReference type="ARBA" id="ARBA00022679"/>
    </source>
</evidence>
<dbReference type="InterPro" id="IPR014030">
    <property type="entry name" value="Ketoacyl_synth_N"/>
</dbReference>
<dbReference type="InterPro" id="IPR009081">
    <property type="entry name" value="PP-bd_ACP"/>
</dbReference>
<feature type="domain" description="Carrier" evidence="6">
    <location>
        <begin position="1283"/>
        <end position="1363"/>
    </location>
</feature>
<dbReference type="Pfam" id="PF08659">
    <property type="entry name" value="KR"/>
    <property type="match status" value="1"/>
</dbReference>
<evidence type="ECO:0000313" key="9">
    <source>
        <dbReference type="EMBL" id="SHJ71002.1"/>
    </source>
</evidence>
<dbReference type="PROSITE" id="PS52004">
    <property type="entry name" value="KS3_2"/>
    <property type="match status" value="1"/>
</dbReference>
<feature type="domain" description="Ketosynthase family 3 (KS3)" evidence="7">
    <location>
        <begin position="15"/>
        <end position="469"/>
    </location>
</feature>
<proteinExistence type="predicted"/>
<evidence type="ECO:0000256" key="2">
    <source>
        <dbReference type="ARBA" id="ARBA00022553"/>
    </source>
</evidence>
<dbReference type="PROSITE" id="PS52019">
    <property type="entry name" value="PKS_MFAS_DH"/>
    <property type="match status" value="1"/>
</dbReference>
<dbReference type="Pfam" id="PF00109">
    <property type="entry name" value="ketoacyl-synt"/>
    <property type="match status" value="1"/>
</dbReference>
<dbReference type="InterPro" id="IPR020841">
    <property type="entry name" value="PKS_Beta-ketoAc_synthase_dom"/>
</dbReference>
<feature type="active site" description="Proton donor; for dehydratase activity" evidence="4">
    <location>
        <position position="2265"/>
    </location>
</feature>
<dbReference type="Gene3D" id="1.10.1200.10">
    <property type="entry name" value="ACP-like"/>
    <property type="match status" value="5"/>
</dbReference>
<feature type="domain" description="PKS/mFAS DH" evidence="8">
    <location>
        <begin position="2051"/>
        <end position="2349"/>
    </location>
</feature>
<dbReference type="SMART" id="SM00827">
    <property type="entry name" value="PKS_AT"/>
    <property type="match status" value="1"/>
</dbReference>
<dbReference type="GO" id="GO:0016746">
    <property type="term" value="F:acyltransferase activity"/>
    <property type="evidence" value="ECO:0007669"/>
    <property type="project" value="InterPro"/>
</dbReference>
<dbReference type="SMART" id="SM00825">
    <property type="entry name" value="PKS_KS"/>
    <property type="match status" value="1"/>
</dbReference>
<feature type="active site" description="Proton acceptor; for dehydratase activity" evidence="4">
    <location>
        <position position="2092"/>
    </location>
</feature>
<evidence type="ECO:0000259" key="8">
    <source>
        <dbReference type="PROSITE" id="PS52019"/>
    </source>
</evidence>
<dbReference type="SUPFAM" id="SSF52151">
    <property type="entry name" value="FabD/lysophospholipase-like"/>
    <property type="match status" value="1"/>
</dbReference>
<accession>A0A1M6LIK2</accession>
<dbReference type="CDD" id="cd00833">
    <property type="entry name" value="PKS"/>
    <property type="match status" value="1"/>
</dbReference>
<dbReference type="InterPro" id="IPR049900">
    <property type="entry name" value="PKS_mFAS_DH"/>
</dbReference>
<sequence>MKNNSGEKVEKPATATPLAIVGIGSLFPQAGDTGVFWSNIKAGVDAITEVPESHWRSDDYFDSDPKTADHVYAKCGGFLSPVDFNPMEYNILPNALEAIDTSQLLGLVAVEQALRDAGYSAEKEFDKDKVSVILGVTGTLELVLPLGARLGFPRWREALQDAGIADNIAEDVMQRISDSYVPWQENSFPGLLGNVVAGRISKHFDFGGTNCVVDAACGSSLSAINLAALELESGKADMVVTGGIDTFNDIFMYTCFSKTPALSPSGHARPFDAESDGTTLGEGLGITVLKRLEDAERDGDKIYAVIKGVGSSSDGRGAAIYEPSATGQTKALRRAYQQAGITPDTIELIEAHGTGTRVGDAIEVSALKEVYGSADSPYCAIGSIKSQIGHTKAAAGSAGIIKAALALHHKVLPPSIKVKKPQDVLLAADSPFYVNTELRPWVPRAGHPRRAAVSALGFGGSNFHCVLEEYPSGIPVVDWNGDVQIVAFSAADRSGLAAALRDFPVDSDWAQLRLTAAESREKFDANQPMRLALVIEKDKTNRAAQQKTALTMLETKSDQDSWSTPDGSYFSAVDASGNLAMLFPGQGAQYTGMLKDLALQFPSALAELEVADHSYLEATDHKAGRLIDKIYPLPTYDDEAALQTEIDLRATENAQPALGAVSLATRAVLAEFGVTAVAYAGHSYGELTALCAAGVLSQQDLHRLSRLRGELMAAGEGDRGSMLAVSAPLADVEKFLAEQKLDLVLANRNTPEQAVLSGTTAEIEKAAALLEQKGMRGKQLAVSAAFHSELVAAAAVPFGEQMEDVKFGKAMGNVYANTSGKIYPADTAKAKKLLAEQLAKPVDFVNEIENIYKAGIRTFVEVGPGARLTGMVKAILGERDYHALAVDSSNGKRSGIADLARVLAQLSSLGCNIDLNLWDAGYLAAQRNLPPKKKGMTVQLLGINHFKKPEKRPPLPQASQQVAAPQPAAAQPVASTPATQAQPAVVTTDSSSLQQALLMTQQSMQALQSLQEQTSRLHQQYLQGQESATKSFLNLVEQQRSLMQGVPLSSQPLVAAPTAAVPPQPLAQPPVVAPVVTEQAPAPQPVQQETFAVPAVDSGKVADVLLSVIAEKTGYPQEMLEMGMSLDADLGIDSIKRVEILSALQEQLPEAPAVKPEDLGILQTLGQIVEHLNTGMPQAAAVVAAAATAVDDGMVAQVLFDVIAEKTGYPVEMLEMEMALDSDLGIDSIKRVEILSALQEKLPEAPAVKPEDLGVLQTLGQIVEHLSSAMPAVAAAPVAAAGIAADQVASVLLEVIAEKTGYPQEMLEMGMALDTDLGIDSIKRVEILSALQEKLPDAPAVKPEDLGVLQTLGQIVEHLSSAMPAVAAAPVAAAGISADQVASVLLEVIAEKTGYPQEMLEMGMALDTDLGIDSIKRVEILSALQEKLPDAPAVKPEDLGVLQTLGQIVEHLAAVGQPKKTTTAPVAPQLGQIDRDTVATTLLSVISEKTGYPVEMLELEMALDTDLGIDSIKRVEILSALQEKLPGAPAIKPEHLGTLQTVGQIVDFLASVSGTAAAKTNALTEEPGAAAGISRQVLKVVPLQMKSDRNLLPMPVAGKVLVTDDGSELTDAICSQLSAKNLQPVKIKPADCDHLDVPDNLAGLLVLAPQGGTDDSFIQTAFRLLQKAEAGLNATAEETAAVFATISRLNGHFGLQPGDEITDVNSGGLAGLSKTAGHEWPKVSCKAIDLATDLESTEKAAAEIVNALLTDGPQEIGLSAQGLHGLKLTETRISKDALELPVAAGDLVVVSGGARGVTAEVAIKLAEASKATLLLLGRSPLPEAEPDWLSGLTDEAQIKKALVTNAVTPLKPRDVAERYQQISSNREVVSTLQRIEAVGGKAIYRSVDLRNADSVTQAVAEIRNQHGQVKGLIHGAGVLADRLIKDKTIEQFASVYSTKIEGLNALLAAVAEDALKFMVMFSSSTGRFGRTGQIDYAVANEILNKVAQQQALQRPDCRVLSLNWGPWDGGMVTPALKKVFEQEGIEVIDLQAGADYLVQEISTPPGGPVELVIVGGEADAVEEEGQSHQNIYVSKAFDLDLSVEQYPFLKSHVIDGKAVLPMAVIVEWMAHGAIHNNPGLRFHGFNDLRILNGVKIENGESHNLQVMTGKAIKSDGMHVVPVELSGVTAKGTQVVHARAKIVLAGKLPESKPAEAKLELADYARSISEIYQPDRLFHGPDFHGIREVLGCAAEGISTLVSPAPQPNSWISQPLRNSWLADPLVLDSSFQMMILWSFEQYKAGSLPVFTGRYRQYQDSFPTSGAEVRVRVTEQSASKATAEVDFVDPLTGVLIARIEDYECVIDASLNESFQRNKLQGVA</sequence>
<dbReference type="Pfam" id="PF02801">
    <property type="entry name" value="Ketoacyl-synt_C"/>
    <property type="match status" value="1"/>
</dbReference>
<dbReference type="Pfam" id="PF00550">
    <property type="entry name" value="PP-binding"/>
    <property type="match status" value="5"/>
</dbReference>
<dbReference type="EMBL" id="FQZT01000013">
    <property type="protein sequence ID" value="SHJ71002.1"/>
    <property type="molecule type" value="Genomic_DNA"/>
</dbReference>
<dbReference type="Gene3D" id="3.40.47.10">
    <property type="match status" value="1"/>
</dbReference>
<dbReference type="InterPro" id="IPR042104">
    <property type="entry name" value="PKS_dehydratase_sf"/>
</dbReference>
<dbReference type="InterPro" id="IPR016036">
    <property type="entry name" value="Malonyl_transacylase_ACP-bd"/>
</dbReference>
<dbReference type="InterPro" id="IPR057326">
    <property type="entry name" value="KR_dom"/>
</dbReference>
<feature type="compositionally biased region" description="Low complexity" evidence="5">
    <location>
        <begin position="957"/>
        <end position="984"/>
    </location>
</feature>
<evidence type="ECO:0000256" key="4">
    <source>
        <dbReference type="PROSITE-ProRule" id="PRU01363"/>
    </source>
</evidence>
<feature type="region of interest" description="Disordered" evidence="5">
    <location>
        <begin position="947"/>
        <end position="985"/>
    </location>
</feature>
<evidence type="ECO:0000313" key="10">
    <source>
        <dbReference type="Proteomes" id="UP000184171"/>
    </source>
</evidence>
<dbReference type="PANTHER" id="PTHR43074">
    <property type="entry name" value="OMEGA-3 POLYUNSATURATED FATTY ACID SYNTHASE PFAB-RELATED"/>
    <property type="match status" value="1"/>
</dbReference>
<dbReference type="Proteomes" id="UP000184171">
    <property type="component" value="Unassembled WGS sequence"/>
</dbReference>
<feature type="domain" description="Carrier" evidence="6">
    <location>
        <begin position="1096"/>
        <end position="1176"/>
    </location>
</feature>
<dbReference type="InterPro" id="IPR016039">
    <property type="entry name" value="Thiolase-like"/>
</dbReference>
<feature type="domain" description="Carrier" evidence="6">
    <location>
        <begin position="1473"/>
        <end position="1553"/>
    </location>
</feature>
<evidence type="ECO:0000256" key="1">
    <source>
        <dbReference type="ARBA" id="ARBA00022450"/>
    </source>
</evidence>
<dbReference type="STRING" id="1122189.SAMN02745165_02995"/>
<dbReference type="PANTHER" id="PTHR43074:SF1">
    <property type="entry name" value="BETA-KETOACYL SYNTHASE FAMILY PROTEIN-RELATED"/>
    <property type="match status" value="1"/>
</dbReference>
<dbReference type="RefSeq" id="WP_072909545.1">
    <property type="nucleotide sequence ID" value="NZ_FQZT01000013.1"/>
</dbReference>
<keyword evidence="2" id="KW-0597">Phosphoprotein</keyword>
<dbReference type="SMART" id="SM00822">
    <property type="entry name" value="PKS_KR"/>
    <property type="match status" value="1"/>
</dbReference>
<name>A0A1M6LIK2_MALRU</name>
<dbReference type="InterPro" id="IPR013968">
    <property type="entry name" value="PKS_KR"/>
</dbReference>
<keyword evidence="3" id="KW-0808">Transferase</keyword>
<evidence type="ECO:0000259" key="7">
    <source>
        <dbReference type="PROSITE" id="PS52004"/>
    </source>
</evidence>
<dbReference type="InterPro" id="IPR014031">
    <property type="entry name" value="Ketoacyl_synth_C"/>
</dbReference>
<dbReference type="Pfam" id="PF00698">
    <property type="entry name" value="Acyl_transf_1"/>
    <property type="match status" value="1"/>
</dbReference>
<feature type="domain" description="Carrier" evidence="6">
    <location>
        <begin position="1190"/>
        <end position="1270"/>
    </location>
</feature>
<protein>
    <submittedName>
        <fullName evidence="9">Polyketide-type polyunsaturated fatty acid synthase PfaA</fullName>
    </submittedName>
</protein>
<dbReference type="Gene3D" id="3.10.129.110">
    <property type="entry name" value="Polyketide synthase dehydratase"/>
    <property type="match status" value="1"/>
</dbReference>
<dbReference type="OrthoDB" id="5476655at2"/>
<gene>
    <name evidence="9" type="ORF">SAMN02745165_02995</name>
</gene>
<dbReference type="CDD" id="cd08953">
    <property type="entry name" value="KR_2_SDR_x"/>
    <property type="match status" value="1"/>
</dbReference>
<keyword evidence="10" id="KW-1185">Reference proteome</keyword>
<keyword evidence="1" id="KW-0596">Phosphopantetheine</keyword>
<dbReference type="PROSITE" id="PS50075">
    <property type="entry name" value="CARRIER"/>
    <property type="match status" value="5"/>
</dbReference>
<feature type="domain" description="Carrier" evidence="6">
    <location>
        <begin position="1376"/>
        <end position="1456"/>
    </location>
</feature>
<dbReference type="InterPro" id="IPR001227">
    <property type="entry name" value="Ac_transferase_dom_sf"/>
</dbReference>
<dbReference type="InterPro" id="IPR036291">
    <property type="entry name" value="NAD(P)-bd_dom_sf"/>
</dbReference>